<dbReference type="PANTHER" id="PTHR28004:SF2">
    <property type="entry name" value="D-SERINE DEHYDRATASE"/>
    <property type="match status" value="1"/>
</dbReference>
<dbReference type="EMBL" id="JASZYV010000003">
    <property type="protein sequence ID" value="MDM0046081.1"/>
    <property type="molecule type" value="Genomic_DNA"/>
</dbReference>
<accession>A0ABT7NDP5</accession>
<organism evidence="2 3">
    <name type="scientific">Variovorax dokdonensis</name>
    <dbReference type="NCBI Taxonomy" id="344883"/>
    <lineage>
        <taxon>Bacteria</taxon>
        <taxon>Pseudomonadati</taxon>
        <taxon>Pseudomonadota</taxon>
        <taxon>Betaproteobacteria</taxon>
        <taxon>Burkholderiales</taxon>
        <taxon>Comamonadaceae</taxon>
        <taxon>Variovorax</taxon>
    </lineage>
</organism>
<name>A0ABT7NDP5_9BURK</name>
<dbReference type="InterPro" id="IPR001608">
    <property type="entry name" value="Ala_racemase_N"/>
</dbReference>
<comment type="caution">
    <text evidence="2">The sequence shown here is derived from an EMBL/GenBank/DDBJ whole genome shotgun (WGS) entry which is preliminary data.</text>
</comment>
<evidence type="ECO:0000313" key="3">
    <source>
        <dbReference type="Proteomes" id="UP001174908"/>
    </source>
</evidence>
<proteinExistence type="predicted"/>
<dbReference type="PANTHER" id="PTHR28004">
    <property type="entry name" value="ZGC:162816-RELATED"/>
    <property type="match status" value="1"/>
</dbReference>
<protein>
    <submittedName>
        <fullName evidence="2">DSD1 family PLP-dependent enzyme</fullName>
    </submittedName>
</protein>
<dbReference type="CDD" id="cd06814">
    <property type="entry name" value="PLPDE_III_DSD_D-TA_like_3"/>
    <property type="match status" value="1"/>
</dbReference>
<dbReference type="SUPFAM" id="SSF51419">
    <property type="entry name" value="PLP-binding barrel"/>
    <property type="match status" value="1"/>
</dbReference>
<sequence length="420" mass="46830">MLLAALGTATASALVLRPSDRGAPYDDYFRALNLQLKESGPMRPCMVIDLDRLDFNLDLVLKSLKESGRHYRIVEKSLPCEGLINYVMQRSGSQRLMSFHQPFLNNDARVFPGSDILLGKPLPAASAALFYEQLKPPFDPKRQLQWLIDTPARLSQYLELARGIGTRMRINIEIDVGLHRGGVAKDATLACMLDLIEDNQAHLEFSGFMGYDAHVGFGVPSVLGTPEELLARAMAIYQCHVDHVRSRYPALWNDRLTLNTGGSPSYKLHKAESLSTEVSVGTALLKPTHYDIPTLADHVPAAFIATPVLKATGPVRLPALDERSKVFSWWDVNQRETFYIYGGYWLAEYESPKGLQTNQLLGRSANQENVMASPSVGLMVDDHVFLRPTITEGVLLQFGDLLAIRRGRIEHRWPVYGQSG</sequence>
<gene>
    <name evidence="2" type="ORF">QTH91_16445</name>
</gene>
<dbReference type="Gene3D" id="3.20.20.10">
    <property type="entry name" value="Alanine racemase"/>
    <property type="match status" value="1"/>
</dbReference>
<dbReference type="Proteomes" id="UP001174908">
    <property type="component" value="Unassembled WGS sequence"/>
</dbReference>
<keyword evidence="3" id="KW-1185">Reference proteome</keyword>
<evidence type="ECO:0000259" key="1">
    <source>
        <dbReference type="Pfam" id="PF01168"/>
    </source>
</evidence>
<dbReference type="Pfam" id="PF01168">
    <property type="entry name" value="Ala_racemase_N"/>
    <property type="match status" value="1"/>
</dbReference>
<evidence type="ECO:0000313" key="2">
    <source>
        <dbReference type="EMBL" id="MDM0046081.1"/>
    </source>
</evidence>
<dbReference type="RefSeq" id="WP_286661173.1">
    <property type="nucleotide sequence ID" value="NZ_JASZYV010000003.1"/>
</dbReference>
<dbReference type="InterPro" id="IPR051466">
    <property type="entry name" value="D-amino_acid_metab_enzyme"/>
</dbReference>
<reference evidence="2" key="1">
    <citation type="submission" date="2023-06" db="EMBL/GenBank/DDBJ databases">
        <authorList>
            <person name="Jiang Y."/>
            <person name="Liu Q."/>
        </authorList>
    </citation>
    <scope>NUCLEOTIDE SEQUENCE</scope>
    <source>
        <strain evidence="2">CGMCC 1.12089</strain>
    </source>
</reference>
<dbReference type="InterPro" id="IPR029066">
    <property type="entry name" value="PLP-binding_barrel"/>
</dbReference>
<feature type="domain" description="Alanine racemase N-terminal" evidence="1">
    <location>
        <begin position="141"/>
        <end position="284"/>
    </location>
</feature>